<dbReference type="Proteomes" id="UP000013568">
    <property type="component" value="Unassembled WGS sequence"/>
</dbReference>
<name>E9CMT7_9GAMM</name>
<dbReference type="HOGENOM" id="CLU_3296415_0_0_6"/>
<dbReference type="AlphaFoldDB" id="E9CMT7"/>
<gene>
    <name evidence="1" type="ORF">SSYM_1835</name>
</gene>
<reference evidence="2" key="1">
    <citation type="journal article" date="2011" name="Genome Biol. Evol.">
        <title>Massive genomic decay in Serratia symbiotica, a recently evolved symbiont of aphids.</title>
        <authorList>
            <person name="Burke G.R."/>
            <person name="Moran N.A."/>
        </authorList>
    </citation>
    <scope>NUCLEOTIDE SEQUENCE [LARGE SCALE GENOMIC DNA]</scope>
    <source>
        <strain evidence="2">Tucson</strain>
    </source>
</reference>
<dbReference type="EMBL" id="GL636117">
    <property type="protein sequence ID" value="EFW12164.1"/>
    <property type="molecule type" value="Genomic_DNA"/>
</dbReference>
<evidence type="ECO:0000313" key="1">
    <source>
        <dbReference type="EMBL" id="EFW12164.1"/>
    </source>
</evidence>
<proteinExistence type="predicted"/>
<sequence>MIVSGKIDNRYCEYFFITYNKVREPTQSGALFLLKRQQML</sequence>
<keyword evidence="2" id="KW-1185">Reference proteome</keyword>
<protein>
    <submittedName>
        <fullName evidence="1">Uncharacterized protein</fullName>
    </submittedName>
</protein>
<evidence type="ECO:0000313" key="2">
    <source>
        <dbReference type="Proteomes" id="UP000013568"/>
    </source>
</evidence>
<organism evidence="1 2">
    <name type="scientific">Serratia symbiotica str. Tucson</name>
    <dbReference type="NCBI Taxonomy" id="914128"/>
    <lineage>
        <taxon>Bacteria</taxon>
        <taxon>Pseudomonadati</taxon>
        <taxon>Pseudomonadota</taxon>
        <taxon>Gammaproteobacteria</taxon>
        <taxon>Enterobacterales</taxon>
        <taxon>Yersiniaceae</taxon>
        <taxon>Serratia</taxon>
        <taxon>Serratia symbiotica</taxon>
    </lineage>
</organism>
<accession>E9CMT7</accession>